<dbReference type="KEGG" id="hanx:ABSL23_09170"/>
<name>A0AAU8C955_9EURY</name>
<organism evidence="2">
    <name type="scientific">Halobacterium sp. NMX12-1</name>
    <dbReference type="NCBI Taxonomy" id="3166650"/>
    <lineage>
        <taxon>Archaea</taxon>
        <taxon>Methanobacteriati</taxon>
        <taxon>Methanobacteriota</taxon>
        <taxon>Stenosarchaea group</taxon>
        <taxon>Halobacteria</taxon>
        <taxon>Halobacteriales</taxon>
        <taxon>Halobacteriaceae</taxon>
        <taxon>Halobacterium</taxon>
    </lineage>
</organism>
<sequence length="195" mass="22844">MHTSFAVSSANPGKRSSRPATLWGPKRRTKFRSRIISFRDATDKVDMPEFFGKTFDNLPQSLNKDLRDLEQEGCMYAQFWNDDLEKFAFCRIQFKPSEIVKYVDSLKGYDEFLEYVSKGYDKYEAVEMVSDDRVKRTAKDYAQWVQDNGHPQDPYCPAAFYLDHLESLVCGTMEDRYEFIQETYSGDRHCLVELV</sequence>
<dbReference type="AlphaFoldDB" id="A0AAU8C955"/>
<evidence type="ECO:0000313" key="2">
    <source>
        <dbReference type="EMBL" id="XCF15419.1"/>
    </source>
</evidence>
<accession>A0AAU8C955</accession>
<protein>
    <submittedName>
        <fullName evidence="2">Uncharacterized protein</fullName>
    </submittedName>
</protein>
<gene>
    <name evidence="2" type="ORF">ABSL23_09170</name>
</gene>
<reference evidence="2" key="1">
    <citation type="submission" date="2024-06" db="EMBL/GenBank/DDBJ databases">
        <title>Genome Sequence of an extremely halophilic archaeon isolated from Permian era halite, Salado Formation, Carlsbad, New Mexico: Halobacterium sp. strain NMX12-1.</title>
        <authorList>
            <person name="Sotoa L."/>
            <person name="DasSarma P."/>
            <person name="Anton B.P."/>
            <person name="Vincze T."/>
            <person name="Verma I."/>
            <person name="Eralp B."/>
            <person name="Powers D.W."/>
            <person name="Dozier B.L."/>
            <person name="Roberts R.J."/>
            <person name="DasSarma S."/>
        </authorList>
    </citation>
    <scope>NUCLEOTIDE SEQUENCE</scope>
    <source>
        <strain evidence="2">NMX12-1</strain>
    </source>
</reference>
<feature type="compositionally biased region" description="Polar residues" evidence="1">
    <location>
        <begin position="1"/>
        <end position="11"/>
    </location>
</feature>
<proteinExistence type="predicted"/>
<evidence type="ECO:0000256" key="1">
    <source>
        <dbReference type="SAM" id="MobiDB-lite"/>
    </source>
</evidence>
<dbReference type="EMBL" id="CP159204">
    <property type="protein sequence ID" value="XCF15419.1"/>
    <property type="molecule type" value="Genomic_DNA"/>
</dbReference>
<feature type="region of interest" description="Disordered" evidence="1">
    <location>
        <begin position="1"/>
        <end position="22"/>
    </location>
</feature>